<dbReference type="GO" id="GO:0007017">
    <property type="term" value="P:microtubule-based process"/>
    <property type="evidence" value="ECO:0007669"/>
    <property type="project" value="InterPro"/>
</dbReference>
<evidence type="ECO:0000256" key="4">
    <source>
        <dbReference type="ARBA" id="ARBA00022701"/>
    </source>
</evidence>
<dbReference type="PANTHER" id="PTHR11886:SF113">
    <property type="entry name" value="DYNEIN LIGHT CHAIN 2, CYTOPLASMIC"/>
    <property type="match status" value="1"/>
</dbReference>
<sequence>MAFCQEFTWHCQGRSTHERPHCLTLSGDLTLFVSPFSGTMTDRKAVIKNADMSEDMQQDAVDCATQAMEKYNIEKDIAAYIKKEFDKKYNPTWHCIVGRNFGSYVTHETKHFIYFYLGQVAILLFKSG</sequence>
<dbReference type="CDD" id="cd21452">
    <property type="entry name" value="DLC-like_DYNLL1_DYNLL2"/>
    <property type="match status" value="1"/>
</dbReference>
<reference evidence="9" key="1">
    <citation type="submission" date="2025-08" db="UniProtKB">
        <authorList>
            <consortium name="Ensembl"/>
        </authorList>
    </citation>
    <scope>IDENTIFICATION</scope>
</reference>
<gene>
    <name evidence="9" type="primary">LOC107661109</name>
</gene>
<evidence type="ECO:0000256" key="7">
    <source>
        <dbReference type="ARBA" id="ARBA00023212"/>
    </source>
</evidence>
<organism evidence="9 10">
    <name type="scientific">Sinocyclocheilus anshuiensis</name>
    <dbReference type="NCBI Taxonomy" id="1608454"/>
    <lineage>
        <taxon>Eukaryota</taxon>
        <taxon>Metazoa</taxon>
        <taxon>Chordata</taxon>
        <taxon>Craniata</taxon>
        <taxon>Vertebrata</taxon>
        <taxon>Euteleostomi</taxon>
        <taxon>Actinopterygii</taxon>
        <taxon>Neopterygii</taxon>
        <taxon>Teleostei</taxon>
        <taxon>Ostariophysi</taxon>
        <taxon>Cypriniformes</taxon>
        <taxon>Cyprinidae</taxon>
        <taxon>Cyprininae</taxon>
        <taxon>Sinocyclocheilus</taxon>
    </lineage>
</organism>
<evidence type="ECO:0000256" key="6">
    <source>
        <dbReference type="ARBA" id="ARBA00023175"/>
    </source>
</evidence>
<dbReference type="GO" id="GO:0005868">
    <property type="term" value="C:cytoplasmic dynein complex"/>
    <property type="evidence" value="ECO:0007669"/>
    <property type="project" value="TreeGrafter"/>
</dbReference>
<dbReference type="PROSITE" id="PS01239">
    <property type="entry name" value="DYNEIN_LIGHT_1"/>
    <property type="match status" value="1"/>
</dbReference>
<evidence type="ECO:0000313" key="10">
    <source>
        <dbReference type="Proteomes" id="UP000472260"/>
    </source>
</evidence>
<keyword evidence="10" id="KW-1185">Reference proteome</keyword>
<name>A0A671QPX4_9TELE</name>
<dbReference type="Proteomes" id="UP000472260">
    <property type="component" value="Unassembled WGS sequence"/>
</dbReference>
<reference evidence="9" key="2">
    <citation type="submission" date="2025-09" db="UniProtKB">
        <authorList>
            <consortium name="Ensembl"/>
        </authorList>
    </citation>
    <scope>IDENTIFICATION</scope>
</reference>
<protein>
    <recommendedName>
        <fullName evidence="8">Dynein light chain</fullName>
    </recommendedName>
</protein>
<dbReference type="Gene3D" id="3.30.740.10">
    <property type="entry name" value="Protein Inhibitor Of Neuronal Nitric Oxide Synthase"/>
    <property type="match status" value="1"/>
</dbReference>
<dbReference type="AlphaFoldDB" id="A0A671QPX4"/>
<keyword evidence="5 8" id="KW-0243">Dynein</keyword>
<comment type="similarity">
    <text evidence="2 8">Belongs to the dynein light chain family.</text>
</comment>
<evidence type="ECO:0000256" key="3">
    <source>
        <dbReference type="ARBA" id="ARBA00022490"/>
    </source>
</evidence>
<comment type="subcellular location">
    <subcellularLocation>
        <location evidence="1 8">Cytoplasm</location>
        <location evidence="1 8">Cytoskeleton</location>
    </subcellularLocation>
</comment>
<dbReference type="SUPFAM" id="SSF54648">
    <property type="entry name" value="DLC"/>
    <property type="match status" value="1"/>
</dbReference>
<dbReference type="PANTHER" id="PTHR11886">
    <property type="entry name" value="DYNEIN LIGHT CHAIN"/>
    <property type="match status" value="1"/>
</dbReference>
<dbReference type="InterPro" id="IPR037177">
    <property type="entry name" value="DLC_sf"/>
</dbReference>
<evidence type="ECO:0000256" key="8">
    <source>
        <dbReference type="RuleBase" id="RU365010"/>
    </source>
</evidence>
<evidence type="ECO:0000256" key="1">
    <source>
        <dbReference type="ARBA" id="ARBA00004245"/>
    </source>
</evidence>
<evidence type="ECO:0000313" key="9">
    <source>
        <dbReference type="Ensembl" id="ENSSANP00000070644.1"/>
    </source>
</evidence>
<keyword evidence="3 8" id="KW-0963">Cytoplasm</keyword>
<dbReference type="InterPro" id="IPR001372">
    <property type="entry name" value="Dynein_light_chain_typ-1/2"/>
</dbReference>
<dbReference type="GO" id="GO:0005874">
    <property type="term" value="C:microtubule"/>
    <property type="evidence" value="ECO:0007669"/>
    <property type="project" value="UniProtKB-KW"/>
</dbReference>
<dbReference type="Ensembl" id="ENSSANT00000075105.1">
    <property type="protein sequence ID" value="ENSSANP00000070644.1"/>
    <property type="gene ID" value="ENSSANG00000035253.1"/>
</dbReference>
<evidence type="ECO:0000256" key="5">
    <source>
        <dbReference type="ARBA" id="ARBA00023017"/>
    </source>
</evidence>
<dbReference type="InterPro" id="IPR019763">
    <property type="entry name" value="Dynein_light_1/2_CS"/>
</dbReference>
<dbReference type="SMART" id="SM01375">
    <property type="entry name" value="Dynein_light"/>
    <property type="match status" value="1"/>
</dbReference>
<dbReference type="FunFam" id="3.30.740.10:FF:000001">
    <property type="entry name" value="Dynein light chain"/>
    <property type="match status" value="1"/>
</dbReference>
<keyword evidence="6 8" id="KW-0505">Motor protein</keyword>
<evidence type="ECO:0000256" key="2">
    <source>
        <dbReference type="ARBA" id="ARBA00010156"/>
    </source>
</evidence>
<keyword evidence="4 8" id="KW-0493">Microtubule</keyword>
<dbReference type="Pfam" id="PF01221">
    <property type="entry name" value="Dynein_light"/>
    <property type="match status" value="1"/>
</dbReference>
<dbReference type="GO" id="GO:0045505">
    <property type="term" value="F:dynein intermediate chain binding"/>
    <property type="evidence" value="ECO:0007669"/>
    <property type="project" value="TreeGrafter"/>
</dbReference>
<keyword evidence="7 8" id="KW-0206">Cytoskeleton</keyword>
<accession>A0A671QPX4</accession>
<proteinExistence type="inferred from homology"/>